<dbReference type="KEGG" id="lcal:ATTO_12720"/>
<protein>
    <recommendedName>
        <fullName evidence="3">Tail assembly chaperone</fullName>
    </recommendedName>
</protein>
<proteinExistence type="predicted"/>
<organism evidence="1 2">
    <name type="scientific">Leptogranulimonas caecicola</name>
    <dbReference type="NCBI Taxonomy" id="2894156"/>
    <lineage>
        <taxon>Bacteria</taxon>
        <taxon>Bacillati</taxon>
        <taxon>Actinomycetota</taxon>
        <taxon>Coriobacteriia</taxon>
        <taxon>Coriobacteriales</taxon>
        <taxon>Kribbibacteriaceae</taxon>
        <taxon>Leptogranulimonas</taxon>
    </lineage>
</organism>
<evidence type="ECO:0000313" key="1">
    <source>
        <dbReference type="EMBL" id="BDC91400.1"/>
    </source>
</evidence>
<dbReference type="AlphaFoldDB" id="A0AAU9D2M5"/>
<dbReference type="EMBL" id="AP025285">
    <property type="protein sequence ID" value="BDC91400.1"/>
    <property type="molecule type" value="Genomic_DNA"/>
</dbReference>
<keyword evidence="2" id="KW-1185">Reference proteome</keyword>
<evidence type="ECO:0000313" key="2">
    <source>
        <dbReference type="Proteomes" id="UP001431186"/>
    </source>
</evidence>
<dbReference type="Proteomes" id="UP001431186">
    <property type="component" value="Chromosome"/>
</dbReference>
<gene>
    <name evidence="1" type="ORF">ATTO_12720</name>
</gene>
<dbReference type="RefSeq" id="WP_265591410.1">
    <property type="nucleotide sequence ID" value="NZ_AP025285.1"/>
</dbReference>
<evidence type="ECO:0008006" key="3">
    <source>
        <dbReference type="Google" id="ProtNLM"/>
    </source>
</evidence>
<accession>A0AAU9D2M5</accession>
<reference evidence="1" key="1">
    <citation type="submission" date="2021-11" db="EMBL/GenBank/DDBJ databases">
        <title>Complete genome sequence of Atopobiaceae bacterium TOC12.</title>
        <authorList>
            <person name="Morinaga K."/>
            <person name="Kusada H."/>
            <person name="Tamaki H."/>
        </authorList>
    </citation>
    <scope>NUCLEOTIDE SEQUENCE</scope>
    <source>
        <strain evidence="1">TOC12</strain>
    </source>
</reference>
<sequence length="89" mass="9716">MSSKRDQKATFAYEGLEITYNPACITDWAWQHTMAKGPLEQMNAFDELFCGKSDEVAAALDEAGLASEGTMSAMDNLIQALLKKVGPKN</sequence>
<name>A0AAU9D2M5_9ACTN</name>